<keyword evidence="1" id="KW-0812">Transmembrane</keyword>
<organism evidence="2 3">
    <name type="scientific">Oceanispirochaeta crateris</name>
    <dbReference type="NCBI Taxonomy" id="2518645"/>
    <lineage>
        <taxon>Bacteria</taxon>
        <taxon>Pseudomonadati</taxon>
        <taxon>Spirochaetota</taxon>
        <taxon>Spirochaetia</taxon>
        <taxon>Spirochaetales</taxon>
        <taxon>Spirochaetaceae</taxon>
        <taxon>Oceanispirochaeta</taxon>
    </lineage>
</organism>
<dbReference type="InterPro" id="IPR004155">
    <property type="entry name" value="PBS_lyase_HEAT"/>
</dbReference>
<keyword evidence="3" id="KW-1185">Reference proteome</keyword>
<protein>
    <submittedName>
        <fullName evidence="2">Transposase</fullName>
    </submittedName>
</protein>
<dbReference type="AlphaFoldDB" id="A0A5C1QPU2"/>
<dbReference type="EMBL" id="CP036150">
    <property type="protein sequence ID" value="QEN09050.1"/>
    <property type="molecule type" value="Genomic_DNA"/>
</dbReference>
<dbReference type="InterPro" id="IPR011989">
    <property type="entry name" value="ARM-like"/>
</dbReference>
<dbReference type="SMART" id="SM00567">
    <property type="entry name" value="EZ_HEAT"/>
    <property type="match status" value="5"/>
</dbReference>
<name>A0A5C1QPU2_9SPIO</name>
<feature type="transmembrane region" description="Helical" evidence="1">
    <location>
        <begin position="12"/>
        <end position="36"/>
    </location>
</feature>
<evidence type="ECO:0000313" key="3">
    <source>
        <dbReference type="Proteomes" id="UP000324209"/>
    </source>
</evidence>
<sequence>MNQFIQLFNSNSLFFIIPSAVVIVALVSLIIIRFILRKNFRLMMEAVAEDHDLKRAEVLAKFSLERLYKKSSRIVEIARKNDVNLPRILGLSDLWINRYTEKKSKNLQSWILEFAPDQGLYSIFLRALDHKKTAQVLNQFLDESTDFLKLRRIALSGKGELFDGEKGLLLFENRLDEIREMTGDQEWAARYFAINILLHDDDERSLRAVWESFEDSHSLIRSTVVRDIPIDAKAFGAEGSEKNELYEKLYNLLLNDPVYEVRKSAKDRIVKDFLSLYSLTLESLNNEQILHVLQLLDTESAEDQDLALGILAGDDLELRQNAARYLQDCAVLNRLIRESYMNDKQQLERNYDLLNKALEVNVTGFLNEIQSNNNRGSLLLASRLLKKAGPQEAIDNLADRVFAQDISQKVDVELRELYKNTLECVHQRGSDNAIALMRQELLESKDHPEIMREVLHAIPVRGASIMLPVLESFLKDPDFPLKDELRKVLLTMPKPDVQCLVMDIIRQGREAYSHQVRIQALKILGEMKNASCLQIILENLPILPLEEAREFAGMLSAYSEKLFNERVKSILDSIDAQSRAAVIVSLPATGKKTFLKEIREALDDANPDVRISSIWSLVEYKETKELMRCVNMLRDPVDRVRREVAKALGTSGSPAVLKDLEALLNDENEVDSVILGVIEGLSASESAASVEILVRKIANDDEYKKDCIRSLSGKKDKKSIATAIELFKDAGPQLREDMTTIFKLMGFEGEQVMVELLKEDIPSLHHYIAEVLESTGFVENHIRKLKNRSSAIRQESASFLSAIKTKAAFRGIVLAARDPNKEVRIEVTKALEVLNTEEGTEILKDLEQDPDKKVRKYTFWAMERLRTKSLD</sequence>
<dbReference type="GO" id="GO:0016491">
    <property type="term" value="F:oxidoreductase activity"/>
    <property type="evidence" value="ECO:0007669"/>
    <property type="project" value="TreeGrafter"/>
</dbReference>
<evidence type="ECO:0000256" key="1">
    <source>
        <dbReference type="SAM" id="Phobius"/>
    </source>
</evidence>
<dbReference type="PANTHER" id="PTHR12697">
    <property type="entry name" value="PBS LYASE HEAT-LIKE PROTEIN"/>
    <property type="match status" value="1"/>
</dbReference>
<reference evidence="2 3" key="1">
    <citation type="submission" date="2019-02" db="EMBL/GenBank/DDBJ databases">
        <title>Complete Genome Sequence and Methylome Analysis of free living Spirochaetas.</title>
        <authorList>
            <person name="Fomenkov A."/>
            <person name="Dubinina G."/>
            <person name="Leshcheva N."/>
            <person name="Mikheeva N."/>
            <person name="Grabovich M."/>
            <person name="Vincze T."/>
            <person name="Roberts R.J."/>
        </authorList>
    </citation>
    <scope>NUCLEOTIDE SEQUENCE [LARGE SCALE GENOMIC DNA]</scope>
    <source>
        <strain evidence="2 3">K2</strain>
    </source>
</reference>
<keyword evidence="1" id="KW-0472">Membrane</keyword>
<dbReference type="PANTHER" id="PTHR12697:SF5">
    <property type="entry name" value="DEOXYHYPUSINE HYDROXYLASE"/>
    <property type="match status" value="1"/>
</dbReference>
<accession>A0A5C1QPU2</accession>
<evidence type="ECO:0000313" key="2">
    <source>
        <dbReference type="EMBL" id="QEN09050.1"/>
    </source>
</evidence>
<dbReference type="OrthoDB" id="366175at2"/>
<dbReference type="InterPro" id="IPR016024">
    <property type="entry name" value="ARM-type_fold"/>
</dbReference>
<dbReference type="Proteomes" id="UP000324209">
    <property type="component" value="Chromosome"/>
</dbReference>
<dbReference type="Gene3D" id="1.25.10.10">
    <property type="entry name" value="Leucine-rich Repeat Variant"/>
    <property type="match status" value="2"/>
</dbReference>
<dbReference type="KEGG" id="ock:EXM22_14015"/>
<dbReference type="Pfam" id="PF13646">
    <property type="entry name" value="HEAT_2"/>
    <property type="match status" value="1"/>
</dbReference>
<dbReference type="SUPFAM" id="SSF48371">
    <property type="entry name" value="ARM repeat"/>
    <property type="match status" value="2"/>
</dbReference>
<gene>
    <name evidence="2" type="ORF">EXM22_14015</name>
</gene>
<keyword evidence="1" id="KW-1133">Transmembrane helix</keyword>
<dbReference type="RefSeq" id="WP_149487126.1">
    <property type="nucleotide sequence ID" value="NZ_CP036150.1"/>
</dbReference>
<proteinExistence type="predicted"/>